<name>A0A0E9SIS1_ANGAN</name>
<protein>
    <submittedName>
        <fullName evidence="1">Uncharacterized protein</fullName>
    </submittedName>
</protein>
<reference evidence="1" key="2">
    <citation type="journal article" date="2015" name="Fish Shellfish Immunol.">
        <title>Early steps in the European eel (Anguilla anguilla)-Vibrio vulnificus interaction in the gills: Role of the RtxA13 toxin.</title>
        <authorList>
            <person name="Callol A."/>
            <person name="Pajuelo D."/>
            <person name="Ebbesson L."/>
            <person name="Teles M."/>
            <person name="MacKenzie S."/>
            <person name="Amaro C."/>
        </authorList>
    </citation>
    <scope>NUCLEOTIDE SEQUENCE</scope>
</reference>
<sequence length="21" mass="2173">MQLGTITKKVVSCGTSFCGVI</sequence>
<dbReference type="EMBL" id="GBXM01067333">
    <property type="protein sequence ID" value="JAH41244.1"/>
    <property type="molecule type" value="Transcribed_RNA"/>
</dbReference>
<organism evidence="1">
    <name type="scientific">Anguilla anguilla</name>
    <name type="common">European freshwater eel</name>
    <name type="synonym">Muraena anguilla</name>
    <dbReference type="NCBI Taxonomy" id="7936"/>
    <lineage>
        <taxon>Eukaryota</taxon>
        <taxon>Metazoa</taxon>
        <taxon>Chordata</taxon>
        <taxon>Craniata</taxon>
        <taxon>Vertebrata</taxon>
        <taxon>Euteleostomi</taxon>
        <taxon>Actinopterygii</taxon>
        <taxon>Neopterygii</taxon>
        <taxon>Teleostei</taxon>
        <taxon>Anguilliformes</taxon>
        <taxon>Anguillidae</taxon>
        <taxon>Anguilla</taxon>
    </lineage>
</organism>
<dbReference type="AlphaFoldDB" id="A0A0E9SIS1"/>
<reference evidence="1" key="1">
    <citation type="submission" date="2014-11" db="EMBL/GenBank/DDBJ databases">
        <authorList>
            <person name="Amaro Gonzalez C."/>
        </authorList>
    </citation>
    <scope>NUCLEOTIDE SEQUENCE</scope>
</reference>
<accession>A0A0E9SIS1</accession>
<evidence type="ECO:0000313" key="1">
    <source>
        <dbReference type="EMBL" id="JAH41244.1"/>
    </source>
</evidence>
<proteinExistence type="predicted"/>